<feature type="signal peptide" evidence="12">
    <location>
        <begin position="1"/>
        <end position="18"/>
    </location>
</feature>
<dbReference type="RefSeq" id="WP_072984688.1">
    <property type="nucleotide sequence ID" value="NZ_FQXT01000006.1"/>
</dbReference>
<dbReference type="CDD" id="cd09603">
    <property type="entry name" value="M1_APN_like"/>
    <property type="match status" value="1"/>
</dbReference>
<accession>A0A1M5ZJF5</accession>
<dbReference type="Pfam" id="PF17900">
    <property type="entry name" value="Peptidase_M1_N"/>
    <property type="match status" value="1"/>
</dbReference>
<dbReference type="GO" id="GO:0042277">
    <property type="term" value="F:peptide binding"/>
    <property type="evidence" value="ECO:0007669"/>
    <property type="project" value="TreeGrafter"/>
</dbReference>
<dbReference type="Proteomes" id="UP000290037">
    <property type="component" value="Unassembled WGS sequence"/>
</dbReference>
<evidence type="ECO:0000313" key="17">
    <source>
        <dbReference type="Proteomes" id="UP000184240"/>
    </source>
</evidence>
<dbReference type="EMBL" id="FQXT01000006">
    <property type="protein sequence ID" value="SHI24427.1"/>
    <property type="molecule type" value="Genomic_DNA"/>
</dbReference>
<evidence type="ECO:0000259" key="14">
    <source>
        <dbReference type="Pfam" id="PF17900"/>
    </source>
</evidence>
<dbReference type="GO" id="GO:0005737">
    <property type="term" value="C:cytoplasm"/>
    <property type="evidence" value="ECO:0007669"/>
    <property type="project" value="TreeGrafter"/>
</dbReference>
<keyword evidence="7" id="KW-0645">Protease</keyword>
<evidence type="ECO:0000256" key="8">
    <source>
        <dbReference type="ARBA" id="ARBA00022723"/>
    </source>
</evidence>
<dbReference type="GO" id="GO:0006508">
    <property type="term" value="P:proteolysis"/>
    <property type="evidence" value="ECO:0007669"/>
    <property type="project" value="UniProtKB-KW"/>
</dbReference>
<dbReference type="PANTHER" id="PTHR11533:SF174">
    <property type="entry name" value="PUROMYCIN-SENSITIVE AMINOPEPTIDASE-RELATED"/>
    <property type="match status" value="1"/>
</dbReference>
<organism evidence="16 17">
    <name type="scientific">Leeuwenhoekiella palythoae</name>
    <dbReference type="NCBI Taxonomy" id="573501"/>
    <lineage>
        <taxon>Bacteria</taxon>
        <taxon>Pseudomonadati</taxon>
        <taxon>Bacteroidota</taxon>
        <taxon>Flavobacteriia</taxon>
        <taxon>Flavobacteriales</taxon>
        <taxon>Flavobacteriaceae</taxon>
        <taxon>Leeuwenhoekiella</taxon>
    </lineage>
</organism>
<dbReference type="AlphaFoldDB" id="A0A1M5ZJF5"/>
<protein>
    <recommendedName>
        <fullName evidence="5">Aminopeptidase N</fullName>
        <ecNumber evidence="4">3.4.11.2</ecNumber>
    </recommendedName>
</protein>
<dbReference type="SUPFAM" id="SSF63737">
    <property type="entry name" value="Leukotriene A4 hydrolase N-terminal domain"/>
    <property type="match status" value="1"/>
</dbReference>
<dbReference type="Gene3D" id="1.10.390.10">
    <property type="entry name" value="Neutral Protease Domain 2"/>
    <property type="match status" value="1"/>
</dbReference>
<dbReference type="InterPro" id="IPR050344">
    <property type="entry name" value="Peptidase_M1_aminopeptidases"/>
</dbReference>
<dbReference type="Proteomes" id="UP000184240">
    <property type="component" value="Unassembled WGS sequence"/>
</dbReference>
<evidence type="ECO:0000256" key="6">
    <source>
        <dbReference type="ARBA" id="ARBA00022438"/>
    </source>
</evidence>
<dbReference type="SUPFAM" id="SSF55486">
    <property type="entry name" value="Metalloproteases ('zincins'), catalytic domain"/>
    <property type="match status" value="1"/>
</dbReference>
<dbReference type="GO" id="GO:0070006">
    <property type="term" value="F:metalloaminopeptidase activity"/>
    <property type="evidence" value="ECO:0007669"/>
    <property type="project" value="TreeGrafter"/>
</dbReference>
<keyword evidence="6 16" id="KW-0031">Aminopeptidase</keyword>
<evidence type="ECO:0000259" key="13">
    <source>
        <dbReference type="Pfam" id="PF01433"/>
    </source>
</evidence>
<feature type="chain" id="PRO_5012816218" description="Aminopeptidase N" evidence="12">
    <location>
        <begin position="19"/>
        <end position="689"/>
    </location>
</feature>
<feature type="domain" description="Aminopeptidase N-like N-terminal" evidence="14">
    <location>
        <begin position="33"/>
        <end position="191"/>
    </location>
</feature>
<evidence type="ECO:0000256" key="12">
    <source>
        <dbReference type="SAM" id="SignalP"/>
    </source>
</evidence>
<feature type="domain" description="Peptidase M1 membrane alanine aminopeptidase" evidence="13">
    <location>
        <begin position="232"/>
        <end position="430"/>
    </location>
</feature>
<evidence type="ECO:0000256" key="3">
    <source>
        <dbReference type="ARBA" id="ARBA00010136"/>
    </source>
</evidence>
<comment type="cofactor">
    <cofactor evidence="2">
        <name>Zn(2+)</name>
        <dbReference type="ChEBI" id="CHEBI:29105"/>
    </cofactor>
</comment>
<dbReference type="GO" id="GO:0005615">
    <property type="term" value="C:extracellular space"/>
    <property type="evidence" value="ECO:0007669"/>
    <property type="project" value="TreeGrafter"/>
</dbReference>
<dbReference type="GO" id="GO:0008270">
    <property type="term" value="F:zinc ion binding"/>
    <property type="evidence" value="ECO:0007669"/>
    <property type="project" value="InterPro"/>
</dbReference>
<proteinExistence type="inferred from homology"/>
<keyword evidence="12" id="KW-0732">Signal</keyword>
<dbReference type="InterPro" id="IPR001930">
    <property type="entry name" value="Peptidase_M1"/>
</dbReference>
<dbReference type="OrthoDB" id="100605at2"/>
<keyword evidence="8" id="KW-0479">Metal-binding</keyword>
<reference evidence="17" key="1">
    <citation type="submission" date="2016-11" db="EMBL/GenBank/DDBJ databases">
        <authorList>
            <person name="Varghese N."/>
            <person name="Submissions S."/>
        </authorList>
    </citation>
    <scope>NUCLEOTIDE SEQUENCE [LARGE SCALE GENOMIC DNA]</scope>
    <source>
        <strain evidence="17">DSM 19859</strain>
    </source>
</reference>
<dbReference type="GO" id="GO:0016285">
    <property type="term" value="F:alanyl aminopeptidase activity"/>
    <property type="evidence" value="ECO:0007669"/>
    <property type="project" value="UniProtKB-EC"/>
</dbReference>
<gene>
    <name evidence="15" type="ORF">DSM01_2910</name>
    <name evidence="16" type="ORF">SAMN04487999_3157</name>
</gene>
<dbReference type="GO" id="GO:0016020">
    <property type="term" value="C:membrane"/>
    <property type="evidence" value="ECO:0007669"/>
    <property type="project" value="TreeGrafter"/>
</dbReference>
<evidence type="ECO:0000256" key="5">
    <source>
        <dbReference type="ARBA" id="ARBA00015611"/>
    </source>
</evidence>
<dbReference type="InterPro" id="IPR042097">
    <property type="entry name" value="Aminopeptidase_N-like_N_sf"/>
</dbReference>
<evidence type="ECO:0000256" key="4">
    <source>
        <dbReference type="ARBA" id="ARBA00012564"/>
    </source>
</evidence>
<comment type="catalytic activity">
    <reaction evidence="1">
        <text>Release of an N-terminal amino acid, Xaa-|-Yaa- from a peptide, amide or arylamide. Xaa is preferably Ala, but may be most amino acids including Pro (slow action). When a terminal hydrophobic residue is followed by a prolyl residue, the two may be released as an intact Xaa-Pro dipeptide.</text>
        <dbReference type="EC" id="3.4.11.2"/>
    </reaction>
</comment>
<evidence type="ECO:0000256" key="11">
    <source>
        <dbReference type="ARBA" id="ARBA00023049"/>
    </source>
</evidence>
<evidence type="ECO:0000256" key="7">
    <source>
        <dbReference type="ARBA" id="ARBA00022670"/>
    </source>
</evidence>
<reference evidence="15 18" key="3">
    <citation type="submission" date="2018-07" db="EMBL/GenBank/DDBJ databases">
        <title>Leeuwenhoekiella genomics.</title>
        <authorList>
            <person name="Tahon G."/>
            <person name="Willems A."/>
        </authorList>
    </citation>
    <scope>NUCLEOTIDE SEQUENCE [LARGE SCALE GENOMIC DNA]</scope>
    <source>
        <strain evidence="15 18">LMG 24856</strain>
    </source>
</reference>
<dbReference type="GO" id="GO:0043171">
    <property type="term" value="P:peptide catabolic process"/>
    <property type="evidence" value="ECO:0007669"/>
    <property type="project" value="TreeGrafter"/>
</dbReference>
<evidence type="ECO:0000256" key="10">
    <source>
        <dbReference type="ARBA" id="ARBA00022833"/>
    </source>
</evidence>
<keyword evidence="10" id="KW-0862">Zinc</keyword>
<evidence type="ECO:0000256" key="9">
    <source>
        <dbReference type="ARBA" id="ARBA00022801"/>
    </source>
</evidence>
<dbReference type="EC" id="3.4.11.2" evidence="4"/>
<evidence type="ECO:0000256" key="1">
    <source>
        <dbReference type="ARBA" id="ARBA00000098"/>
    </source>
</evidence>
<dbReference type="PANTHER" id="PTHR11533">
    <property type="entry name" value="PROTEASE M1 ZINC METALLOPROTEASE"/>
    <property type="match status" value="1"/>
</dbReference>
<name>A0A1M5ZJF5_9FLAO</name>
<keyword evidence="11" id="KW-0482">Metalloprotease</keyword>
<comment type="similarity">
    <text evidence="3">Belongs to the peptidase M1 family.</text>
</comment>
<dbReference type="STRING" id="573501.SAMN04487999_3157"/>
<evidence type="ECO:0000313" key="18">
    <source>
        <dbReference type="Proteomes" id="UP000290037"/>
    </source>
</evidence>
<dbReference type="InterPro" id="IPR045357">
    <property type="entry name" value="Aminopeptidase_N-like_N"/>
</dbReference>
<dbReference type="PRINTS" id="PR00756">
    <property type="entry name" value="ALADIPTASE"/>
</dbReference>
<dbReference type="InterPro" id="IPR014782">
    <property type="entry name" value="Peptidase_M1_dom"/>
</dbReference>
<dbReference type="EMBL" id="QOVN01000006">
    <property type="protein sequence ID" value="RXG27791.1"/>
    <property type="molecule type" value="Genomic_DNA"/>
</dbReference>
<sequence length="689" mass="79907">MRLIFSLIAAFLISTTYAQQTETVDFERIYALLDFDFAKSSVTGKMEIKFTMKANADFVYLDAKNIAKYEALLNSKIVPTHTDEGRIIFTQSFEKGKTYNLMLNYTAQPNKALYFVNNGGFQQIWTQGQGKYTSNWLPSIDDMNDKIEFDLSIVAYPGQEVIANGVLKEKEEVEDKFIWHYEMSEPMSSYLVAVVLGDYRKQSRRSDSGVPIDLYYYPEDSLKVMTTYKYSDDIFDFLEEEIGVPYPWPVYKQVPVKDFLYAGMENTTATIFSDAYMVDRSGFTDRNYVNVNAHELAHQWFGDYVTETSGTHHWLQEGFATYYALLAEAEVLGDEVYAWKLFQSAMQLKAMTDKGNGESLLNPKASSLTFYEKGAWALHMLRKQIGDEAFKTAVKNYLNAHKFSNVETEDFLAEARAASGQDLQAFEQNWLQAADFRYEEAIATLQDFPVIQRYKRTVDLRKLSYGQKSQKLFDLLALPDKYSGPEAIYQLADVSPAAAGRIYERAFYTNNPWVRQAIAQTVTKVPAAMKTNYERLLNDDSYITRELAFMNLWTSFPSERHKYLDKMKGVQGFSNHNVEILWLALAISTLDYEEAYIRDHFFRLTRYTGNRYSFETREQAFTKLYQLQLFEPKSLKNLVEACFHHNWRFAQTCRQILDEVVKNADYRRELKKLDISDEKEKQLLAEKLT</sequence>
<evidence type="ECO:0000256" key="2">
    <source>
        <dbReference type="ARBA" id="ARBA00001947"/>
    </source>
</evidence>
<evidence type="ECO:0000313" key="15">
    <source>
        <dbReference type="EMBL" id="RXG27791.1"/>
    </source>
</evidence>
<keyword evidence="18" id="KW-1185">Reference proteome</keyword>
<dbReference type="Gene3D" id="2.60.40.1730">
    <property type="entry name" value="tricorn interacting facor f3 domain"/>
    <property type="match status" value="1"/>
</dbReference>
<keyword evidence="9" id="KW-0378">Hydrolase</keyword>
<dbReference type="Pfam" id="PF01433">
    <property type="entry name" value="Peptidase_M1"/>
    <property type="match status" value="1"/>
</dbReference>
<dbReference type="InterPro" id="IPR027268">
    <property type="entry name" value="Peptidase_M4/M1_CTD_sf"/>
</dbReference>
<evidence type="ECO:0000313" key="16">
    <source>
        <dbReference type="EMBL" id="SHI24427.1"/>
    </source>
</evidence>
<reference evidence="16" key="2">
    <citation type="submission" date="2016-11" db="EMBL/GenBank/DDBJ databases">
        <authorList>
            <person name="Jaros S."/>
            <person name="Januszkiewicz K."/>
            <person name="Wedrychowicz H."/>
        </authorList>
    </citation>
    <scope>NUCLEOTIDE SEQUENCE [LARGE SCALE GENOMIC DNA]</scope>
    <source>
        <strain evidence="16">DSM 19859</strain>
    </source>
</reference>